<protein>
    <recommendedName>
        <fullName evidence="1">Hypervirulence associated protein TUDOR domain-containing protein</fullName>
    </recommendedName>
</protein>
<feature type="domain" description="Hypervirulence associated protein TUDOR" evidence="1">
    <location>
        <begin position="7"/>
        <end position="64"/>
    </location>
</feature>
<organism evidence="2 3">
    <name type="scientific">Loktanella fryxellensis</name>
    <dbReference type="NCBI Taxonomy" id="245187"/>
    <lineage>
        <taxon>Bacteria</taxon>
        <taxon>Pseudomonadati</taxon>
        <taxon>Pseudomonadota</taxon>
        <taxon>Alphaproteobacteria</taxon>
        <taxon>Rhodobacterales</taxon>
        <taxon>Roseobacteraceae</taxon>
        <taxon>Loktanella</taxon>
    </lineage>
</organism>
<accession>A0A1H8D0J9</accession>
<dbReference type="EMBL" id="FOCI01000007">
    <property type="protein sequence ID" value="SEN00204.1"/>
    <property type="molecule type" value="Genomic_DNA"/>
</dbReference>
<evidence type="ECO:0000313" key="2">
    <source>
        <dbReference type="EMBL" id="SEN00204.1"/>
    </source>
</evidence>
<keyword evidence="3" id="KW-1185">Reference proteome</keyword>
<dbReference type="AlphaFoldDB" id="A0A1H8D0J9"/>
<dbReference type="InterPro" id="IPR021331">
    <property type="entry name" value="Hva1_TUDOR"/>
</dbReference>
<reference evidence="2 3" key="1">
    <citation type="submission" date="2016-10" db="EMBL/GenBank/DDBJ databases">
        <authorList>
            <person name="de Groot N.N."/>
        </authorList>
    </citation>
    <scope>NUCLEOTIDE SEQUENCE [LARGE SCALE GENOMIC DNA]</scope>
    <source>
        <strain evidence="2 3">DSM 16213</strain>
    </source>
</reference>
<evidence type="ECO:0000313" key="3">
    <source>
        <dbReference type="Proteomes" id="UP000199585"/>
    </source>
</evidence>
<dbReference type="Proteomes" id="UP000199585">
    <property type="component" value="Unassembled WGS sequence"/>
</dbReference>
<dbReference type="OrthoDB" id="283968at2"/>
<dbReference type="RefSeq" id="WP_089901184.1">
    <property type="nucleotide sequence ID" value="NZ_FOCI01000007.1"/>
</dbReference>
<evidence type="ECO:0000259" key="1">
    <source>
        <dbReference type="Pfam" id="PF11160"/>
    </source>
</evidence>
<sequence>MKTFSEGDAVKWSWGNGTATGKVVKVYTRKTTLTIKGSEITRNATKDEPAYRIAQDDGDEVLKSITEIEAA</sequence>
<name>A0A1H8D0J9_9RHOB</name>
<gene>
    <name evidence="2" type="ORF">SAMN04488003_107167</name>
</gene>
<dbReference type="STRING" id="245187.SAMN04488003_107167"/>
<proteinExistence type="predicted"/>
<dbReference type="Pfam" id="PF11160">
    <property type="entry name" value="Hva1_TUDOR"/>
    <property type="match status" value="1"/>
</dbReference>